<dbReference type="AlphaFoldDB" id="A0A1G6QBN9"/>
<dbReference type="PROSITE" id="PS51257">
    <property type="entry name" value="PROKAR_LIPOPROTEIN"/>
    <property type="match status" value="1"/>
</dbReference>
<proteinExistence type="predicted"/>
<keyword evidence="4" id="KW-1185">Reference proteome</keyword>
<protein>
    <submittedName>
        <fullName evidence="3">Outer membrane protein OmpA</fullName>
    </submittedName>
</protein>
<sequence>MKTITYQLILLAFIMLIAGSCKKGDTGAAGPVGEPGARIYSGTGIPEAALGKTGDFYFDTEARAMYGPKSKEGWGNPVSLVGATGPQGEPGSIIIHGSGIPDAAAGREGDYYLDKAQALLYGPKTDGNWGPPVSLKGPAGSNGTNGNTILSGPQAPDNSQGAIGDFYLNTTTLELYGPKTAAGWGDPINIATPNPVCNLVLPSVSFKASSTQITSENEAILASVANTLQASPACKVRVTGGYCGDTQESRVLSWRRVNAVISYLVQEQGVSADRFIFKYNQPGGSCGIVDLQSAAPGEAGAGVIPPIP</sequence>
<dbReference type="InterPro" id="IPR006665">
    <property type="entry name" value="OmpA-like"/>
</dbReference>
<dbReference type="Pfam" id="PF00691">
    <property type="entry name" value="OmpA"/>
    <property type="match status" value="1"/>
</dbReference>
<dbReference type="STRING" id="1285928.SAMN04487894_104355"/>
<name>A0A1G6QBN9_NIADE</name>
<dbReference type="InterPro" id="IPR036737">
    <property type="entry name" value="OmpA-like_sf"/>
</dbReference>
<feature type="signal peptide" evidence="1">
    <location>
        <begin position="1"/>
        <end position="23"/>
    </location>
</feature>
<evidence type="ECO:0000313" key="4">
    <source>
        <dbReference type="Proteomes" id="UP000198757"/>
    </source>
</evidence>
<reference evidence="4" key="1">
    <citation type="submission" date="2016-10" db="EMBL/GenBank/DDBJ databases">
        <authorList>
            <person name="Varghese N."/>
            <person name="Submissions S."/>
        </authorList>
    </citation>
    <scope>NUCLEOTIDE SEQUENCE [LARGE SCALE GENOMIC DNA]</scope>
    <source>
        <strain evidence="4">DSM 25811 / CCM 8410 / LMG 26954 / E90</strain>
    </source>
</reference>
<dbReference type="RefSeq" id="WP_090389959.1">
    <property type="nucleotide sequence ID" value="NZ_FMZO01000004.1"/>
</dbReference>
<dbReference type="EMBL" id="FMZO01000004">
    <property type="protein sequence ID" value="SDC89900.1"/>
    <property type="molecule type" value="Genomic_DNA"/>
</dbReference>
<evidence type="ECO:0000256" key="1">
    <source>
        <dbReference type="SAM" id="SignalP"/>
    </source>
</evidence>
<evidence type="ECO:0000313" key="3">
    <source>
        <dbReference type="EMBL" id="SDC89900.1"/>
    </source>
</evidence>
<dbReference type="SUPFAM" id="SSF103088">
    <property type="entry name" value="OmpA-like"/>
    <property type="match status" value="1"/>
</dbReference>
<organism evidence="3 4">
    <name type="scientific">Niabella drilacis (strain DSM 25811 / CCM 8410 / CCUG 62505 / LMG 26954 / E90)</name>
    <dbReference type="NCBI Taxonomy" id="1285928"/>
    <lineage>
        <taxon>Bacteria</taxon>
        <taxon>Pseudomonadati</taxon>
        <taxon>Bacteroidota</taxon>
        <taxon>Chitinophagia</taxon>
        <taxon>Chitinophagales</taxon>
        <taxon>Chitinophagaceae</taxon>
        <taxon>Niabella</taxon>
    </lineage>
</organism>
<feature type="chain" id="PRO_5011437676" evidence="1">
    <location>
        <begin position="24"/>
        <end position="308"/>
    </location>
</feature>
<evidence type="ECO:0000259" key="2">
    <source>
        <dbReference type="Pfam" id="PF00691"/>
    </source>
</evidence>
<dbReference type="OrthoDB" id="677894at2"/>
<accession>A0A1G6QBN9</accession>
<gene>
    <name evidence="3" type="ORF">SAMN04487894_104355</name>
</gene>
<feature type="domain" description="OmpA-like" evidence="2">
    <location>
        <begin position="206"/>
        <end position="278"/>
    </location>
</feature>
<keyword evidence="1" id="KW-0732">Signal</keyword>
<dbReference type="Proteomes" id="UP000198757">
    <property type="component" value="Unassembled WGS sequence"/>
</dbReference>
<dbReference type="Gene3D" id="3.30.1330.60">
    <property type="entry name" value="OmpA-like domain"/>
    <property type="match status" value="1"/>
</dbReference>